<organism evidence="4 5">
    <name type="scientific">Heterostelium pallidum (strain ATCC 26659 / Pp 5 / PN500)</name>
    <name type="common">Cellular slime mold</name>
    <name type="synonym">Polysphondylium pallidum</name>
    <dbReference type="NCBI Taxonomy" id="670386"/>
    <lineage>
        <taxon>Eukaryota</taxon>
        <taxon>Amoebozoa</taxon>
        <taxon>Evosea</taxon>
        <taxon>Eumycetozoa</taxon>
        <taxon>Dictyostelia</taxon>
        <taxon>Acytosteliales</taxon>
        <taxon>Acytosteliaceae</taxon>
        <taxon>Heterostelium</taxon>
    </lineage>
</organism>
<dbReference type="InterPro" id="IPR000182">
    <property type="entry name" value="GNAT_dom"/>
</dbReference>
<feature type="compositionally biased region" description="Basic and acidic residues" evidence="1">
    <location>
        <begin position="45"/>
        <end position="61"/>
    </location>
</feature>
<evidence type="ECO:0000259" key="3">
    <source>
        <dbReference type="PROSITE" id="PS51698"/>
    </source>
</evidence>
<protein>
    <recommendedName>
        <fullName evidence="6">U-box domain-containing protein</fullName>
    </recommendedName>
</protein>
<comment type="caution">
    <text evidence="4">The sequence shown here is derived from an EMBL/GenBank/DDBJ whole genome shotgun (WGS) entry which is preliminary data.</text>
</comment>
<dbReference type="PROSITE" id="PS51698">
    <property type="entry name" value="U_BOX"/>
    <property type="match status" value="1"/>
</dbReference>
<feature type="region of interest" description="Disordered" evidence="1">
    <location>
        <begin position="32"/>
        <end position="61"/>
    </location>
</feature>
<reference evidence="4 5" key="1">
    <citation type="journal article" date="2011" name="Genome Res.">
        <title>Phylogeny-wide analysis of social amoeba genomes highlights ancient origins for complex intercellular communication.</title>
        <authorList>
            <person name="Heidel A.J."/>
            <person name="Lawal H.M."/>
            <person name="Felder M."/>
            <person name="Schilde C."/>
            <person name="Helps N.R."/>
            <person name="Tunggal B."/>
            <person name="Rivero F."/>
            <person name="John U."/>
            <person name="Schleicher M."/>
            <person name="Eichinger L."/>
            <person name="Platzer M."/>
            <person name="Noegel A.A."/>
            <person name="Schaap P."/>
            <person name="Gloeckner G."/>
        </authorList>
    </citation>
    <scope>NUCLEOTIDE SEQUENCE [LARGE SCALE GENOMIC DNA]</scope>
    <source>
        <strain evidence="5">ATCC 26659 / Pp 5 / PN500</strain>
    </source>
</reference>
<dbReference type="PROSITE" id="PS51186">
    <property type="entry name" value="GNAT"/>
    <property type="match status" value="1"/>
</dbReference>
<dbReference type="SUPFAM" id="SSF57850">
    <property type="entry name" value="RING/U-box"/>
    <property type="match status" value="1"/>
</dbReference>
<dbReference type="Pfam" id="PF00583">
    <property type="entry name" value="Acetyltransf_1"/>
    <property type="match status" value="1"/>
</dbReference>
<dbReference type="GeneID" id="31361620"/>
<dbReference type="InterPro" id="IPR052523">
    <property type="entry name" value="Trichothecene_AcTrans"/>
</dbReference>
<evidence type="ECO:0008006" key="6">
    <source>
        <dbReference type="Google" id="ProtNLM"/>
    </source>
</evidence>
<feature type="domain" description="U-box" evidence="3">
    <location>
        <begin position="77"/>
        <end position="143"/>
    </location>
</feature>
<dbReference type="Gene3D" id="3.40.630.30">
    <property type="match status" value="1"/>
</dbReference>
<sequence length="412" mass="47084">MSEIQDEKQNIIVDNNVSKDNIVVDENVRVVEEQQQQQQQSNSEVQKEEEEKVESNENSKIKSNKFNKDDYERLITDPITISIMEDAVISTCGHSFDRNSIEGWLKRQPNCPLCKKPLTIKDLTPNYTLRELIQQFDKLQEIELENDDPSKRVIDSKEQQEIASQISSMLDQLTVLSSKINPNNNNNNNINSSSNNNVNTNVNILPKPKKDIVIRELLENECSLAAKLMETSCHNDVYWKKSGGEWYCEKMLSYAVKRARVWGLFYKNSASESRKLSGLMICQPPGQIGVSVMEMVKVGFAAAPLKMGMGPLSRVLAMFDLSEKTHQQLTRDTPHWYINCICIDPQFQNQTIGTELIDTVIKLADSQKVAIYTDTASLSSLRFFDRLGFKVLRHVSPSFCPFWALMRYPQSE</sequence>
<dbReference type="FunCoup" id="D3BCB2">
    <property type="interactions" value="805"/>
</dbReference>
<dbReference type="PANTHER" id="PTHR42791">
    <property type="entry name" value="GNAT FAMILY ACETYLTRANSFERASE"/>
    <property type="match status" value="1"/>
</dbReference>
<dbReference type="EMBL" id="ADBJ01000027">
    <property type="protein sequence ID" value="EFA80902.1"/>
    <property type="molecule type" value="Genomic_DNA"/>
</dbReference>
<dbReference type="InParanoid" id="D3BCB2"/>
<dbReference type="GO" id="GO:0016567">
    <property type="term" value="P:protein ubiquitination"/>
    <property type="evidence" value="ECO:0007669"/>
    <property type="project" value="InterPro"/>
</dbReference>
<dbReference type="SUPFAM" id="SSF55729">
    <property type="entry name" value="Acyl-CoA N-acyltransferases (Nat)"/>
    <property type="match status" value="1"/>
</dbReference>
<keyword evidence="5" id="KW-1185">Reference proteome</keyword>
<dbReference type="GO" id="GO:0016747">
    <property type="term" value="F:acyltransferase activity, transferring groups other than amino-acyl groups"/>
    <property type="evidence" value="ECO:0007669"/>
    <property type="project" value="InterPro"/>
</dbReference>
<dbReference type="CDD" id="cd04301">
    <property type="entry name" value="NAT_SF"/>
    <property type="match status" value="1"/>
</dbReference>
<dbReference type="SMART" id="SM00504">
    <property type="entry name" value="Ubox"/>
    <property type="match status" value="1"/>
</dbReference>
<evidence type="ECO:0000313" key="5">
    <source>
        <dbReference type="Proteomes" id="UP000001396"/>
    </source>
</evidence>
<dbReference type="InterPro" id="IPR016181">
    <property type="entry name" value="Acyl_CoA_acyltransferase"/>
</dbReference>
<feature type="domain" description="N-acetyltransferase" evidence="2">
    <location>
        <begin position="328"/>
        <end position="409"/>
    </location>
</feature>
<dbReference type="Proteomes" id="UP000001396">
    <property type="component" value="Unassembled WGS sequence"/>
</dbReference>
<dbReference type="Pfam" id="PF04564">
    <property type="entry name" value="U-box"/>
    <property type="match status" value="1"/>
</dbReference>
<feature type="compositionally biased region" description="Low complexity" evidence="1">
    <location>
        <begin position="33"/>
        <end position="44"/>
    </location>
</feature>
<dbReference type="Gene3D" id="3.30.40.10">
    <property type="entry name" value="Zinc/RING finger domain, C3HC4 (zinc finger)"/>
    <property type="match status" value="1"/>
</dbReference>
<proteinExistence type="predicted"/>
<gene>
    <name evidence="4" type="ORF">PPL_06137</name>
</gene>
<dbReference type="InterPro" id="IPR003613">
    <property type="entry name" value="Ubox_domain"/>
</dbReference>
<name>D3BCB2_HETP5</name>
<dbReference type="OMA" id="WYINCIC"/>
<dbReference type="AlphaFoldDB" id="D3BCB2"/>
<evidence type="ECO:0000256" key="1">
    <source>
        <dbReference type="SAM" id="MobiDB-lite"/>
    </source>
</evidence>
<dbReference type="PANTHER" id="PTHR42791:SF1">
    <property type="entry name" value="N-ACETYLTRANSFERASE DOMAIN-CONTAINING PROTEIN"/>
    <property type="match status" value="1"/>
</dbReference>
<dbReference type="GO" id="GO:0004842">
    <property type="term" value="F:ubiquitin-protein transferase activity"/>
    <property type="evidence" value="ECO:0007669"/>
    <property type="project" value="InterPro"/>
</dbReference>
<dbReference type="STRING" id="670386.D3BCB2"/>
<accession>D3BCB2</accession>
<evidence type="ECO:0000313" key="4">
    <source>
        <dbReference type="EMBL" id="EFA80902.1"/>
    </source>
</evidence>
<dbReference type="RefSeq" id="XP_020433020.1">
    <property type="nucleotide sequence ID" value="XM_020577000.1"/>
</dbReference>
<dbReference type="InterPro" id="IPR013083">
    <property type="entry name" value="Znf_RING/FYVE/PHD"/>
</dbReference>
<evidence type="ECO:0000259" key="2">
    <source>
        <dbReference type="PROSITE" id="PS51186"/>
    </source>
</evidence>